<name>A0ABU7TZD7_9PROT</name>
<sequence length="716" mass="76565">MVKSIKIFKCWLPLIVLGLILTGQLQIQPACAAVSRPLQSAHDTATLITDHDALGPDQTLNAAIRLQLQPGWHTYWKNPGDAGEATTLSVSLSGDREGRSDQIAWPTPSKIPESGLMAYGYEGDVVLPVTLRASGVGPATVQAHAEWLVCANTCVPEKGDFTLTLPAATSETPEGQEAPLFHHAAAQMPRPSPFEAGFDKSGRLMLRGKGLDALHVASAWFMPDRPGVIDQLVDQPVKTSEDSLTIHLKWAKPDALPANLGGVIVLKGQDGRQRAFALEHLHLSTSLSEGAPAAAGDATPWLRAMIFAFIAGLILNLMPCVFPVLAMKALSLVKMAGAARHAQRRSALYYAVGVVGAFLALAALTLILRAGGTQVGWGFQFQSPLFVIMTMWLLFLLALNLFSVFEITPGAIDVGAMTRLGASGDIITGVLAVILATPCTAPFMGTALAVALTAPFMISVVIFVAMGVGLACPYVSIACFPVLGRFLPRPGPWMAILKQLLAFPLLASCVWLLWVATVQGGAFMTLLAASGVVSLGLAAWLYGISQRQKIRGARGRRRANLFCALTLVLASILSAIWIIPSQNQASDAHDVMANQQSDDADFARQKWSPEVLAEKRAAQKPVFVDMTASWCITCLVNDRVALSTSSVRKAFAARGVTMLVGDWTNKDDRITAYLRQFGRDGVPLYVYYKPGGEGVVLPQILTPGIVIKALSDAQHP</sequence>
<dbReference type="Pfam" id="PF11412">
    <property type="entry name" value="DsbD_N"/>
    <property type="match status" value="1"/>
</dbReference>
<dbReference type="SUPFAM" id="SSF52833">
    <property type="entry name" value="Thioredoxin-like"/>
    <property type="match status" value="1"/>
</dbReference>
<feature type="transmembrane region" description="Helical" evidence="6">
    <location>
        <begin position="426"/>
        <end position="450"/>
    </location>
</feature>
<evidence type="ECO:0000256" key="6">
    <source>
        <dbReference type="SAM" id="Phobius"/>
    </source>
</evidence>
<organism evidence="9 10">
    <name type="scientific">Sorlinia euscelidii</name>
    <dbReference type="NCBI Taxonomy" id="3081148"/>
    <lineage>
        <taxon>Bacteria</taxon>
        <taxon>Pseudomonadati</taxon>
        <taxon>Pseudomonadota</taxon>
        <taxon>Alphaproteobacteria</taxon>
        <taxon>Acetobacterales</taxon>
        <taxon>Acetobacteraceae</taxon>
        <taxon>Sorlinia</taxon>
    </lineage>
</organism>
<evidence type="ECO:0000256" key="1">
    <source>
        <dbReference type="ARBA" id="ARBA00004141"/>
    </source>
</evidence>
<feature type="domain" description="Thiol:disulfide interchange protein DsbD N-terminal" evidence="8">
    <location>
        <begin position="56"/>
        <end position="165"/>
    </location>
</feature>
<feature type="transmembrane region" description="Helical" evidence="6">
    <location>
        <begin position="456"/>
        <end position="483"/>
    </location>
</feature>
<feature type="transmembrane region" description="Helical" evidence="6">
    <location>
        <begin position="301"/>
        <end position="326"/>
    </location>
</feature>
<dbReference type="Proteomes" id="UP001312908">
    <property type="component" value="Unassembled WGS sequence"/>
</dbReference>
<comment type="subcellular location">
    <subcellularLocation>
        <location evidence="1">Membrane</location>
        <topology evidence="1">Multi-pass membrane protein</topology>
    </subcellularLocation>
</comment>
<keyword evidence="10" id="KW-1185">Reference proteome</keyword>
<dbReference type="RefSeq" id="WP_394818888.1">
    <property type="nucleotide sequence ID" value="NZ_JAWJZY010000001.1"/>
</dbReference>
<keyword evidence="3" id="KW-0201">Cytochrome c-type biogenesis</keyword>
<dbReference type="PANTHER" id="PTHR32234:SF3">
    <property type="entry name" value="SUPPRESSION OF COPPER SENSITIVITY PROTEIN"/>
    <property type="match status" value="1"/>
</dbReference>
<dbReference type="InterPro" id="IPR003834">
    <property type="entry name" value="Cyt_c_assmbl_TM_dom"/>
</dbReference>
<protein>
    <submittedName>
        <fullName evidence="9">Thiol:disulfide interchange protein DsbD</fullName>
    </submittedName>
</protein>
<reference evidence="9 10" key="1">
    <citation type="submission" date="2023-10" db="EMBL/GenBank/DDBJ databases">
        <title>Sorlinia euscelidii gen. nov., sp. nov., an acetic acid bacteria isolated from the gut of Euscelidius variegatus emitter.</title>
        <authorList>
            <person name="Michoud G."/>
            <person name="Marasco R."/>
            <person name="Seferji K."/>
            <person name="Gonella E."/>
            <person name="Garuglieri E."/>
            <person name="Alma A."/>
            <person name="Mapelli F."/>
            <person name="Borin S."/>
            <person name="Daffonchio D."/>
            <person name="Crotti E."/>
        </authorList>
    </citation>
    <scope>NUCLEOTIDE SEQUENCE [LARGE SCALE GENOMIC DNA]</scope>
    <source>
        <strain evidence="9 10">EV16P</strain>
    </source>
</reference>
<dbReference type="InterPro" id="IPR035671">
    <property type="entry name" value="DsbD_gamma"/>
</dbReference>
<feature type="transmembrane region" description="Helical" evidence="6">
    <location>
        <begin position="383"/>
        <end position="405"/>
    </location>
</feature>
<feature type="domain" description="Cytochrome C biogenesis protein transmembrane" evidence="7">
    <location>
        <begin position="304"/>
        <end position="513"/>
    </location>
</feature>
<accession>A0ABU7TZD7</accession>
<dbReference type="Pfam" id="PF13899">
    <property type="entry name" value="Thioredoxin_7"/>
    <property type="match status" value="1"/>
</dbReference>
<feature type="transmembrane region" description="Helical" evidence="6">
    <location>
        <begin position="495"/>
        <end position="516"/>
    </location>
</feature>
<evidence type="ECO:0000256" key="4">
    <source>
        <dbReference type="ARBA" id="ARBA00022989"/>
    </source>
</evidence>
<dbReference type="Gene3D" id="3.40.30.10">
    <property type="entry name" value="Glutaredoxin"/>
    <property type="match status" value="1"/>
</dbReference>
<dbReference type="InterPro" id="IPR036249">
    <property type="entry name" value="Thioredoxin-like_sf"/>
</dbReference>
<evidence type="ECO:0000256" key="3">
    <source>
        <dbReference type="ARBA" id="ARBA00022748"/>
    </source>
</evidence>
<feature type="transmembrane region" description="Helical" evidence="6">
    <location>
        <begin position="522"/>
        <end position="541"/>
    </location>
</feature>
<dbReference type="PANTHER" id="PTHR32234">
    <property type="entry name" value="THIOL:DISULFIDE INTERCHANGE PROTEIN DSBD"/>
    <property type="match status" value="1"/>
</dbReference>
<evidence type="ECO:0000259" key="7">
    <source>
        <dbReference type="Pfam" id="PF02683"/>
    </source>
</evidence>
<proteinExistence type="predicted"/>
<comment type="caution">
    <text evidence="9">The sequence shown here is derived from an EMBL/GenBank/DDBJ whole genome shotgun (WGS) entry which is preliminary data.</text>
</comment>
<gene>
    <name evidence="9" type="primary">dsbD</name>
    <name evidence="9" type="ORF">DOFOFD_02705</name>
</gene>
<dbReference type="CDD" id="cd02953">
    <property type="entry name" value="DsbDgamma"/>
    <property type="match status" value="1"/>
</dbReference>
<dbReference type="Pfam" id="PF02683">
    <property type="entry name" value="DsbD_TM"/>
    <property type="match status" value="1"/>
</dbReference>
<evidence type="ECO:0000256" key="5">
    <source>
        <dbReference type="ARBA" id="ARBA00023136"/>
    </source>
</evidence>
<evidence type="ECO:0000313" key="9">
    <source>
        <dbReference type="EMBL" id="MEE8657924.1"/>
    </source>
</evidence>
<evidence type="ECO:0000256" key="2">
    <source>
        <dbReference type="ARBA" id="ARBA00022692"/>
    </source>
</evidence>
<evidence type="ECO:0000259" key="8">
    <source>
        <dbReference type="Pfam" id="PF11412"/>
    </source>
</evidence>
<evidence type="ECO:0000313" key="10">
    <source>
        <dbReference type="Proteomes" id="UP001312908"/>
    </source>
</evidence>
<keyword evidence="2 6" id="KW-0812">Transmembrane</keyword>
<dbReference type="EMBL" id="JAWJZY010000001">
    <property type="protein sequence ID" value="MEE8657924.1"/>
    <property type="molecule type" value="Genomic_DNA"/>
</dbReference>
<feature type="transmembrane region" description="Helical" evidence="6">
    <location>
        <begin position="347"/>
        <end position="371"/>
    </location>
</feature>
<keyword evidence="4 6" id="KW-1133">Transmembrane helix</keyword>
<keyword evidence="5 6" id="KW-0472">Membrane</keyword>
<dbReference type="InterPro" id="IPR028250">
    <property type="entry name" value="DsbDN"/>
</dbReference>
<feature type="transmembrane region" description="Helical" evidence="6">
    <location>
        <begin position="561"/>
        <end position="579"/>
    </location>
</feature>